<keyword evidence="1" id="KW-1133">Transmembrane helix</keyword>
<dbReference type="EMBL" id="AEUT02000001">
    <property type="protein sequence ID" value="EGE55033.1"/>
    <property type="molecule type" value="Genomic_DNA"/>
</dbReference>
<feature type="transmembrane region" description="Helical" evidence="1">
    <location>
        <begin position="20"/>
        <end position="36"/>
    </location>
</feature>
<organism evidence="2 3">
    <name type="scientific">Streptococcus parauberis NCFD 2020</name>
    <dbReference type="NCBI Taxonomy" id="873447"/>
    <lineage>
        <taxon>Bacteria</taxon>
        <taxon>Bacillati</taxon>
        <taxon>Bacillota</taxon>
        <taxon>Bacilli</taxon>
        <taxon>Lactobacillales</taxon>
        <taxon>Streptococcaceae</taxon>
        <taxon>Streptococcus</taxon>
    </lineage>
</organism>
<dbReference type="InterPro" id="IPR025291">
    <property type="entry name" value="DUF4153"/>
</dbReference>
<evidence type="ECO:0000313" key="2">
    <source>
        <dbReference type="EMBL" id="EGE55033.1"/>
    </source>
</evidence>
<evidence type="ECO:0000256" key="1">
    <source>
        <dbReference type="SAM" id="Phobius"/>
    </source>
</evidence>
<evidence type="ECO:0000313" key="3">
    <source>
        <dbReference type="Proteomes" id="UP000003732"/>
    </source>
</evidence>
<dbReference type="Proteomes" id="UP000003732">
    <property type="component" value="Unassembled WGS sequence"/>
</dbReference>
<feature type="transmembrane region" description="Helical" evidence="1">
    <location>
        <begin position="110"/>
        <end position="133"/>
    </location>
</feature>
<keyword evidence="1" id="KW-0472">Membrane</keyword>
<dbReference type="Pfam" id="PF13687">
    <property type="entry name" value="DUF4153"/>
    <property type="match status" value="1"/>
</dbReference>
<dbReference type="AlphaFoldDB" id="F1YZZ7"/>
<feature type="transmembrane region" description="Helical" evidence="1">
    <location>
        <begin position="362"/>
        <end position="381"/>
    </location>
</feature>
<feature type="transmembrane region" description="Helical" evidence="1">
    <location>
        <begin position="170"/>
        <end position="193"/>
    </location>
</feature>
<gene>
    <name evidence="2" type="ORF">SPB_1799</name>
</gene>
<protein>
    <submittedName>
        <fullName evidence="2">Putative membrane protein</fullName>
    </submittedName>
</protein>
<reference evidence="2 3" key="1">
    <citation type="submission" date="2011-02" db="EMBL/GenBank/DDBJ databases">
        <authorList>
            <person name="Stanhope M.J."/>
            <person name="Durkin A.S."/>
            <person name="Hostetler J."/>
            <person name="Kim M."/>
            <person name="Radune D."/>
            <person name="Singh I."/>
            <person name="Town C.D."/>
        </authorList>
    </citation>
    <scope>NUCLEOTIDE SEQUENCE [LARGE SCALE GENOMIC DNA]</scope>
    <source>
        <strain evidence="2 3">NCFD 2020</strain>
    </source>
</reference>
<feature type="transmembrane region" description="Helical" evidence="1">
    <location>
        <begin position="297"/>
        <end position="324"/>
    </location>
</feature>
<keyword evidence="1" id="KW-0812">Transmembrane</keyword>
<feature type="transmembrane region" description="Helical" evidence="1">
    <location>
        <begin position="42"/>
        <end position="59"/>
    </location>
</feature>
<name>F1YZZ7_9STRE</name>
<dbReference type="eggNOG" id="ENOG5032XD2">
    <property type="taxonomic scope" value="Bacteria"/>
</dbReference>
<accession>F1YZZ7</accession>
<dbReference type="RefSeq" id="WP_003105908.1">
    <property type="nucleotide sequence ID" value="NZ_AEUT02000001.1"/>
</dbReference>
<feature type="transmembrane region" description="Helical" evidence="1">
    <location>
        <begin position="330"/>
        <end position="350"/>
    </location>
</feature>
<sequence length="382" mass="44109">MNVAKFNYRELFKQKTAEDFLLISALLVQIVALAIWGTFEELVLFQMVSLHMTFLYYILSRNNSFIQGRFGSLFLIDAWRGFWIIPVKNFRFRKNILKVQLPDQHLKMKITPALVLISIGTFWVAIGVVLFAVNQLQAVSENFKLLTTNFTDLWGVFFSKIHWMDSIIDFMVYLLFSLPLGAYIYGLIFGPLIRKAGKKANYQAIQAKINRNRLLPLFSSYIVIGSLCFIYTLFLVISFLDLQSLFQVHTISPQNASHTAVSGFWQLVRVALLNFATLAVCYFFSKVAVWNKKAGKILLTILFGYTLAFALLASWKLFGIYIALYGITPLRLISGWFITVLIFWTMLTIIRIHKLFLAIRYGIFYIIITITILPYLFAMYLN</sequence>
<feature type="transmembrane region" description="Helical" evidence="1">
    <location>
        <begin position="214"/>
        <end position="240"/>
    </location>
</feature>
<dbReference type="HOGENOM" id="CLU_046140_0_0_9"/>
<feature type="transmembrane region" description="Helical" evidence="1">
    <location>
        <begin position="260"/>
        <end position="285"/>
    </location>
</feature>
<dbReference type="GeneID" id="61421407"/>
<proteinExistence type="predicted"/>
<comment type="caution">
    <text evidence="2">The sequence shown here is derived from an EMBL/GenBank/DDBJ whole genome shotgun (WGS) entry which is preliminary data.</text>
</comment>